<feature type="region of interest" description="Disordered" evidence="2">
    <location>
        <begin position="93"/>
        <end position="140"/>
    </location>
</feature>
<gene>
    <name evidence="3" type="ORF">DAEQUDRAFT_720508</name>
</gene>
<keyword evidence="4" id="KW-1185">Reference proteome</keyword>
<keyword evidence="1" id="KW-0175">Coiled coil</keyword>
<dbReference type="PANTHER" id="PTHR40422">
    <property type="entry name" value="TRANSLATION MACHINERY-ASSOCIATED PROTEIN 17"/>
    <property type="match status" value="1"/>
</dbReference>
<dbReference type="STRING" id="1314783.A0A165U3G4"/>
<proteinExistence type="predicted"/>
<evidence type="ECO:0000313" key="3">
    <source>
        <dbReference type="EMBL" id="KZT74345.1"/>
    </source>
</evidence>
<dbReference type="EMBL" id="KV429033">
    <property type="protein sequence ID" value="KZT74345.1"/>
    <property type="molecule type" value="Genomic_DNA"/>
</dbReference>
<reference evidence="3 4" key="1">
    <citation type="journal article" date="2016" name="Mol. Biol. Evol.">
        <title>Comparative Genomics of Early-Diverging Mushroom-Forming Fungi Provides Insights into the Origins of Lignocellulose Decay Capabilities.</title>
        <authorList>
            <person name="Nagy L.G."/>
            <person name="Riley R."/>
            <person name="Tritt A."/>
            <person name="Adam C."/>
            <person name="Daum C."/>
            <person name="Floudas D."/>
            <person name="Sun H."/>
            <person name="Yadav J.S."/>
            <person name="Pangilinan J."/>
            <person name="Larsson K.H."/>
            <person name="Matsuura K."/>
            <person name="Barry K."/>
            <person name="Labutti K."/>
            <person name="Kuo R."/>
            <person name="Ohm R.A."/>
            <person name="Bhattacharya S.S."/>
            <person name="Shirouzu T."/>
            <person name="Yoshinaga Y."/>
            <person name="Martin F.M."/>
            <person name="Grigoriev I.V."/>
            <person name="Hibbett D.S."/>
        </authorList>
    </citation>
    <scope>NUCLEOTIDE SEQUENCE [LARGE SCALE GENOMIC DNA]</scope>
    <source>
        <strain evidence="3 4">L-15889</strain>
    </source>
</reference>
<feature type="coiled-coil region" evidence="1">
    <location>
        <begin position="21"/>
        <end position="48"/>
    </location>
</feature>
<dbReference type="AlphaFoldDB" id="A0A165U3G4"/>
<dbReference type="GO" id="GO:0030674">
    <property type="term" value="F:protein-macromolecule adaptor activity"/>
    <property type="evidence" value="ECO:0007669"/>
    <property type="project" value="TreeGrafter"/>
</dbReference>
<name>A0A165U3G4_9APHY</name>
<dbReference type="PANTHER" id="PTHR40422:SF1">
    <property type="entry name" value="TRANSLATION MACHINERY-ASSOCIATED PROTEIN 17"/>
    <property type="match status" value="1"/>
</dbReference>
<sequence>MDYRPRYAQPFTLREAVRLDVSVITEEMARLQNSLQHLRRTQTELRNAADAAPDPEFTKAIEENDIVIGSQEERISILTMALTEKGVAMSSHYGMAQPTSLGDNDTEYSTSQPAGTSPTSTQSPVANTEPIENADDGIFL</sequence>
<dbReference type="InterPro" id="IPR038966">
    <property type="entry name" value="TMA17"/>
</dbReference>
<protein>
    <submittedName>
        <fullName evidence="3">Uncharacterized protein</fullName>
    </submittedName>
</protein>
<evidence type="ECO:0000256" key="1">
    <source>
        <dbReference type="SAM" id="Coils"/>
    </source>
</evidence>
<evidence type="ECO:0000256" key="2">
    <source>
        <dbReference type="SAM" id="MobiDB-lite"/>
    </source>
</evidence>
<accession>A0A165U3G4</accession>
<dbReference type="OrthoDB" id="548474at2759"/>
<dbReference type="GO" id="GO:0070682">
    <property type="term" value="P:proteasome regulatory particle assembly"/>
    <property type="evidence" value="ECO:0007669"/>
    <property type="project" value="InterPro"/>
</dbReference>
<evidence type="ECO:0000313" key="4">
    <source>
        <dbReference type="Proteomes" id="UP000076727"/>
    </source>
</evidence>
<organism evidence="3 4">
    <name type="scientific">Daedalea quercina L-15889</name>
    <dbReference type="NCBI Taxonomy" id="1314783"/>
    <lineage>
        <taxon>Eukaryota</taxon>
        <taxon>Fungi</taxon>
        <taxon>Dikarya</taxon>
        <taxon>Basidiomycota</taxon>
        <taxon>Agaricomycotina</taxon>
        <taxon>Agaricomycetes</taxon>
        <taxon>Polyporales</taxon>
        <taxon>Fomitopsis</taxon>
    </lineage>
</organism>
<feature type="compositionally biased region" description="Polar residues" evidence="2">
    <location>
        <begin position="97"/>
        <end position="126"/>
    </location>
</feature>
<dbReference type="Proteomes" id="UP000076727">
    <property type="component" value="Unassembled WGS sequence"/>
</dbReference>